<dbReference type="Gene3D" id="3.30.420.10">
    <property type="entry name" value="Ribonuclease H-like superfamily/Ribonuclease H"/>
    <property type="match status" value="1"/>
</dbReference>
<sequence length="182" mass="21060">MTENKLLPPLIWLDLEMTGLDPDSERIIEIATVVTNADLEEIKEGPNLVIKQPQEYIDGMDEWNLNQHTNSGLIESMKATQISVDEAENQTLEFLRKHTKKGKSPLCGNTISHDRRFLVRYMPELAGYFHYRNVDVSSIKELVKRWKPELAEGIDKNGNHRALADVYESIKELKFYKENLFN</sequence>
<dbReference type="InterPro" id="IPR013520">
    <property type="entry name" value="Ribonucl_H"/>
</dbReference>
<dbReference type="AlphaFoldDB" id="A0A381TAK8"/>
<dbReference type="InterPro" id="IPR022894">
    <property type="entry name" value="Oligoribonuclease"/>
</dbReference>
<dbReference type="CDD" id="cd06135">
    <property type="entry name" value="Orn"/>
    <property type="match status" value="1"/>
</dbReference>
<keyword evidence="3" id="KW-0378">Hydrolase</keyword>
<evidence type="ECO:0000313" key="6">
    <source>
        <dbReference type="EMBL" id="SVA12618.1"/>
    </source>
</evidence>
<dbReference type="InterPro" id="IPR012337">
    <property type="entry name" value="RNaseH-like_sf"/>
</dbReference>
<evidence type="ECO:0000256" key="2">
    <source>
        <dbReference type="ARBA" id="ARBA00022722"/>
    </source>
</evidence>
<dbReference type="FunFam" id="3.30.420.10:FF:000003">
    <property type="entry name" value="Oligoribonuclease"/>
    <property type="match status" value="1"/>
</dbReference>
<evidence type="ECO:0000256" key="3">
    <source>
        <dbReference type="ARBA" id="ARBA00022801"/>
    </source>
</evidence>
<dbReference type="HAMAP" id="MF_00045">
    <property type="entry name" value="Oligoribonuclease"/>
    <property type="match status" value="1"/>
</dbReference>
<dbReference type="GO" id="GO:0000175">
    <property type="term" value="F:3'-5'-RNA exonuclease activity"/>
    <property type="evidence" value="ECO:0007669"/>
    <property type="project" value="InterPro"/>
</dbReference>
<keyword evidence="4" id="KW-0269">Exonuclease</keyword>
<organism evidence="6">
    <name type="scientific">marine metagenome</name>
    <dbReference type="NCBI Taxonomy" id="408172"/>
    <lineage>
        <taxon>unclassified sequences</taxon>
        <taxon>metagenomes</taxon>
        <taxon>ecological metagenomes</taxon>
    </lineage>
</organism>
<evidence type="ECO:0000256" key="1">
    <source>
        <dbReference type="ARBA" id="ARBA00009921"/>
    </source>
</evidence>
<accession>A0A381TAK8</accession>
<dbReference type="GO" id="GO:0003676">
    <property type="term" value="F:nucleic acid binding"/>
    <property type="evidence" value="ECO:0007669"/>
    <property type="project" value="InterPro"/>
</dbReference>
<dbReference type="PANTHER" id="PTHR11046:SF0">
    <property type="entry name" value="OLIGORIBONUCLEASE, MITOCHONDRIAL"/>
    <property type="match status" value="1"/>
</dbReference>
<reference evidence="6" key="1">
    <citation type="submission" date="2018-05" db="EMBL/GenBank/DDBJ databases">
        <authorList>
            <person name="Lanie J.A."/>
            <person name="Ng W.-L."/>
            <person name="Kazmierczak K.M."/>
            <person name="Andrzejewski T.M."/>
            <person name="Davidsen T.M."/>
            <person name="Wayne K.J."/>
            <person name="Tettelin H."/>
            <person name="Glass J.I."/>
            <person name="Rusch D."/>
            <person name="Podicherti R."/>
            <person name="Tsui H.-C.T."/>
            <person name="Winkler M.E."/>
        </authorList>
    </citation>
    <scope>NUCLEOTIDE SEQUENCE</scope>
</reference>
<comment type="similarity">
    <text evidence="1">Belongs to the oligoribonuclease family.</text>
</comment>
<dbReference type="Pfam" id="PF00929">
    <property type="entry name" value="RNase_T"/>
    <property type="match status" value="1"/>
</dbReference>
<dbReference type="PANTHER" id="PTHR11046">
    <property type="entry name" value="OLIGORIBONUCLEASE, MITOCHONDRIAL"/>
    <property type="match status" value="1"/>
</dbReference>
<gene>
    <name evidence="6" type="ORF">METZ01_LOCUS65472</name>
</gene>
<dbReference type="InterPro" id="IPR036397">
    <property type="entry name" value="RNaseH_sf"/>
</dbReference>
<dbReference type="SUPFAM" id="SSF53098">
    <property type="entry name" value="Ribonuclease H-like"/>
    <property type="match status" value="1"/>
</dbReference>
<keyword evidence="2" id="KW-0540">Nuclease</keyword>
<proteinExistence type="inferred from homology"/>
<evidence type="ECO:0000259" key="5">
    <source>
        <dbReference type="SMART" id="SM00479"/>
    </source>
</evidence>
<protein>
    <recommendedName>
        <fullName evidence="5">Exonuclease domain-containing protein</fullName>
    </recommendedName>
</protein>
<dbReference type="SMART" id="SM00479">
    <property type="entry name" value="EXOIII"/>
    <property type="match status" value="1"/>
</dbReference>
<evidence type="ECO:0000256" key="4">
    <source>
        <dbReference type="ARBA" id="ARBA00022839"/>
    </source>
</evidence>
<dbReference type="EMBL" id="UINC01004209">
    <property type="protein sequence ID" value="SVA12618.1"/>
    <property type="molecule type" value="Genomic_DNA"/>
</dbReference>
<feature type="domain" description="Exonuclease" evidence="5">
    <location>
        <begin position="9"/>
        <end position="182"/>
    </location>
</feature>
<dbReference type="NCBIfam" id="NF003765">
    <property type="entry name" value="PRK05359.1"/>
    <property type="match status" value="1"/>
</dbReference>
<name>A0A381TAK8_9ZZZZ</name>